<evidence type="ECO:0000259" key="2">
    <source>
        <dbReference type="Pfam" id="PF13683"/>
    </source>
</evidence>
<dbReference type="GO" id="GO:0015074">
    <property type="term" value="P:DNA integration"/>
    <property type="evidence" value="ECO:0007669"/>
    <property type="project" value="InterPro"/>
</dbReference>
<organism evidence="3">
    <name type="scientific">Mycobacterium riyadhense</name>
    <dbReference type="NCBI Taxonomy" id="486698"/>
    <lineage>
        <taxon>Bacteria</taxon>
        <taxon>Bacillati</taxon>
        <taxon>Actinomycetota</taxon>
        <taxon>Actinomycetes</taxon>
        <taxon>Mycobacteriales</taxon>
        <taxon>Mycobacteriaceae</taxon>
        <taxon>Mycobacterium</taxon>
    </lineage>
</organism>
<dbReference type="InterPro" id="IPR001584">
    <property type="entry name" value="Integrase_cat-core"/>
</dbReference>
<evidence type="ECO:0000313" key="3">
    <source>
        <dbReference type="EMBL" id="VTO97645.1"/>
    </source>
</evidence>
<feature type="compositionally biased region" description="Polar residues" evidence="1">
    <location>
        <begin position="100"/>
        <end position="122"/>
    </location>
</feature>
<gene>
    <name evidence="3" type="ORF">BIN_B_02183</name>
</gene>
<sequence>MPEAPDLGTEDAGSIRYGERLAEIGAVPSIGSIGDSFDNAVAETVNGYYKAELIYGPARSGPWKTVEDVELATLGWVYWHNNARLHGYLNDVPPAESKPRSTMHNGPTEPWSESNNPSLRQNQGDSLRVAGACCGGAPEGCCGRRRARIVLLCSRPVGRISRDG</sequence>
<proteinExistence type="predicted"/>
<feature type="region of interest" description="Disordered" evidence="1">
    <location>
        <begin position="93"/>
        <end position="122"/>
    </location>
</feature>
<dbReference type="InterPro" id="IPR012337">
    <property type="entry name" value="RNaseH-like_sf"/>
</dbReference>
<protein>
    <recommendedName>
        <fullName evidence="2">Integrase catalytic domain-containing protein</fullName>
    </recommendedName>
</protein>
<evidence type="ECO:0000256" key="1">
    <source>
        <dbReference type="SAM" id="MobiDB-lite"/>
    </source>
</evidence>
<dbReference type="SUPFAM" id="SSF53098">
    <property type="entry name" value="Ribonuclease H-like"/>
    <property type="match status" value="1"/>
</dbReference>
<dbReference type="Pfam" id="PF13683">
    <property type="entry name" value="rve_3"/>
    <property type="match status" value="1"/>
</dbReference>
<name>A0A653ELM1_9MYCO</name>
<dbReference type="AlphaFoldDB" id="A0A653ELM1"/>
<accession>A0A653ELM1</accession>
<feature type="domain" description="Integrase catalytic" evidence="2">
    <location>
        <begin position="29"/>
        <end position="94"/>
    </location>
</feature>
<dbReference type="EMBL" id="LR589080">
    <property type="protein sequence ID" value="VTO97645.1"/>
    <property type="molecule type" value="Genomic_DNA"/>
</dbReference>
<reference evidence="3" key="1">
    <citation type="submission" date="2019-05" db="EMBL/GenBank/DDBJ databases">
        <authorList>
            <person name="Naeem R."/>
            <person name="Antony C."/>
            <person name="Guan Q."/>
        </authorList>
    </citation>
    <scope>NUCLEOTIDE SEQUENCE</scope>
    <source>
        <strain evidence="3">2</strain>
    </source>
</reference>